<protein>
    <recommendedName>
        <fullName evidence="9">Malic acid transport protein</fullName>
    </recommendedName>
</protein>
<dbReference type="Proteomes" id="UP001201980">
    <property type="component" value="Unassembled WGS sequence"/>
</dbReference>
<keyword evidence="8" id="KW-1185">Reference proteome</keyword>
<dbReference type="EMBL" id="JAKWBI020000398">
    <property type="protein sequence ID" value="KAJ2895501.1"/>
    <property type="molecule type" value="Genomic_DNA"/>
</dbReference>
<keyword evidence="3 6" id="KW-1133">Transmembrane helix</keyword>
<keyword evidence="4 6" id="KW-0472">Membrane</keyword>
<feature type="transmembrane region" description="Helical" evidence="6">
    <location>
        <begin position="206"/>
        <end position="226"/>
    </location>
</feature>
<evidence type="ECO:0000256" key="4">
    <source>
        <dbReference type="ARBA" id="ARBA00023136"/>
    </source>
</evidence>
<dbReference type="PANTHER" id="PTHR31162:SF3">
    <property type="entry name" value="TRANSPORTER_MALIC ACID TRANSPORT PROTEIN, PUTATIVE-RELATED"/>
    <property type="match status" value="1"/>
</dbReference>
<evidence type="ECO:0000256" key="2">
    <source>
        <dbReference type="ARBA" id="ARBA00022692"/>
    </source>
</evidence>
<keyword evidence="2 6" id="KW-0812">Transmembrane</keyword>
<evidence type="ECO:0000256" key="5">
    <source>
        <dbReference type="SAM" id="MobiDB-lite"/>
    </source>
</evidence>
<dbReference type="AlphaFoldDB" id="A0AAD5WNG0"/>
<feature type="transmembrane region" description="Helical" evidence="6">
    <location>
        <begin position="238"/>
        <end position="258"/>
    </location>
</feature>
<comment type="caution">
    <text evidence="7">The sequence shown here is derived from an EMBL/GenBank/DDBJ whole genome shotgun (WGS) entry which is preliminary data.</text>
</comment>
<comment type="subcellular location">
    <subcellularLocation>
        <location evidence="1">Membrane</location>
        <topology evidence="1">Multi-pass membrane protein</topology>
    </subcellularLocation>
</comment>
<feature type="transmembrane region" description="Helical" evidence="6">
    <location>
        <begin position="311"/>
        <end position="329"/>
    </location>
</feature>
<name>A0AAD5WNG0_9PEZI</name>
<feature type="transmembrane region" description="Helical" evidence="6">
    <location>
        <begin position="125"/>
        <end position="148"/>
    </location>
</feature>
<feature type="transmembrane region" description="Helical" evidence="6">
    <location>
        <begin position="422"/>
        <end position="446"/>
    </location>
</feature>
<sequence length="464" mass="52022">MSRQPLTAPIRFLEPPPFPHSPLSPGNGYESPGETEFNFMQGSAIPGTQSRPRTARTLSTTFIPRVLGGSHANQSIDMVVEKQPAPVRVRFKDRIALYQWTWFTMTMATGGIANLLHSIPYRSEWLRVSGVCFYLFNLLLFITNCVLITMRFWMRKGSFVGSFTDQVESLFIPSFVVSIATILINTCEYGLERTGPWLQHCLEYMFWMYIILAVASSASMYLVLWSTTMFPIHTMTPVWVFPAYPLLLTAPFASNLIAQAGLKNHTIHAMSIAICAVTVQGTGFLISFMVIASFLYRLMTQKLPKDTQRPGVFISIGPSGFTVAGIVHLGSMAHDILPEDGFLGENRDLVAAIIKITSVFVGLWLWGLSVWFFFVSVGSLFKYIRPSHRGLPFLMTWWSFVFPNTALVTATEALGKVFESEALKIAGCIMAGVLVCVWFLVFGTMVRAIYQRKLLWPVKDTLPK</sequence>
<proteinExistence type="predicted"/>
<dbReference type="GO" id="GO:0016020">
    <property type="term" value="C:membrane"/>
    <property type="evidence" value="ECO:0007669"/>
    <property type="project" value="UniProtKB-SubCell"/>
</dbReference>
<feature type="transmembrane region" description="Helical" evidence="6">
    <location>
        <begin position="349"/>
        <end position="378"/>
    </location>
</feature>
<evidence type="ECO:0000256" key="1">
    <source>
        <dbReference type="ARBA" id="ARBA00004141"/>
    </source>
</evidence>
<evidence type="ECO:0000313" key="8">
    <source>
        <dbReference type="Proteomes" id="UP001201980"/>
    </source>
</evidence>
<dbReference type="InterPro" id="IPR004695">
    <property type="entry name" value="SLAC1/Mae1/Ssu1/TehA"/>
</dbReference>
<accession>A0AAD5WNG0</accession>
<dbReference type="InterPro" id="IPR030185">
    <property type="entry name" value="Mae1"/>
</dbReference>
<feature type="transmembrane region" description="Helical" evidence="6">
    <location>
        <begin position="270"/>
        <end position="299"/>
    </location>
</feature>
<feature type="region of interest" description="Disordered" evidence="5">
    <location>
        <begin position="1"/>
        <end position="35"/>
    </location>
</feature>
<feature type="transmembrane region" description="Helical" evidence="6">
    <location>
        <begin position="390"/>
        <end position="410"/>
    </location>
</feature>
<reference evidence="7" key="1">
    <citation type="submission" date="2022-07" db="EMBL/GenBank/DDBJ databases">
        <title>Draft genome sequence of Zalerion maritima ATCC 34329, a (micro)plastics degrading marine fungus.</title>
        <authorList>
            <person name="Paco A."/>
            <person name="Goncalves M.F.M."/>
            <person name="Rocha-Santos T.A.P."/>
            <person name="Alves A."/>
        </authorList>
    </citation>
    <scope>NUCLEOTIDE SEQUENCE</scope>
    <source>
        <strain evidence="7">ATCC 34329</strain>
    </source>
</reference>
<feature type="transmembrane region" description="Helical" evidence="6">
    <location>
        <begin position="100"/>
        <end position="119"/>
    </location>
</feature>
<evidence type="ECO:0008006" key="9">
    <source>
        <dbReference type="Google" id="ProtNLM"/>
    </source>
</evidence>
<dbReference type="PANTHER" id="PTHR31162">
    <property type="entry name" value="MALIC ACID TRANSPORT PROTEIN-RELATED"/>
    <property type="match status" value="1"/>
</dbReference>
<dbReference type="GO" id="GO:0015140">
    <property type="term" value="F:malate transmembrane transporter activity"/>
    <property type="evidence" value="ECO:0007669"/>
    <property type="project" value="InterPro"/>
</dbReference>
<evidence type="ECO:0000256" key="6">
    <source>
        <dbReference type="SAM" id="Phobius"/>
    </source>
</evidence>
<dbReference type="Gene3D" id="1.50.10.150">
    <property type="entry name" value="Voltage-dependent anion channel"/>
    <property type="match status" value="1"/>
</dbReference>
<evidence type="ECO:0000313" key="7">
    <source>
        <dbReference type="EMBL" id="KAJ2895501.1"/>
    </source>
</evidence>
<feature type="transmembrane region" description="Helical" evidence="6">
    <location>
        <begin position="169"/>
        <end position="186"/>
    </location>
</feature>
<dbReference type="CDD" id="cd09317">
    <property type="entry name" value="TDT_Mae1_like"/>
    <property type="match status" value="1"/>
</dbReference>
<dbReference type="Pfam" id="PF03595">
    <property type="entry name" value="SLAC1"/>
    <property type="match status" value="1"/>
</dbReference>
<evidence type="ECO:0000256" key="3">
    <source>
        <dbReference type="ARBA" id="ARBA00022989"/>
    </source>
</evidence>
<dbReference type="InterPro" id="IPR038665">
    <property type="entry name" value="Voltage-dep_anion_channel_sf"/>
</dbReference>
<gene>
    <name evidence="7" type="ORF">MKZ38_006404</name>
</gene>
<organism evidence="7 8">
    <name type="scientific">Zalerion maritima</name>
    <dbReference type="NCBI Taxonomy" id="339359"/>
    <lineage>
        <taxon>Eukaryota</taxon>
        <taxon>Fungi</taxon>
        <taxon>Dikarya</taxon>
        <taxon>Ascomycota</taxon>
        <taxon>Pezizomycotina</taxon>
        <taxon>Sordariomycetes</taxon>
        <taxon>Lulworthiomycetidae</taxon>
        <taxon>Lulworthiales</taxon>
        <taxon>Lulworthiaceae</taxon>
        <taxon>Zalerion</taxon>
    </lineage>
</organism>